<feature type="compositionally biased region" description="Low complexity" evidence="1">
    <location>
        <begin position="327"/>
        <end position="338"/>
    </location>
</feature>
<feature type="compositionally biased region" description="Basic and acidic residues" evidence="1">
    <location>
        <begin position="57"/>
        <end position="66"/>
    </location>
</feature>
<organism evidence="2">
    <name type="scientific">Penicillium chrysogenum</name>
    <name type="common">Penicillium notatum</name>
    <dbReference type="NCBI Taxonomy" id="5076"/>
    <lineage>
        <taxon>Eukaryota</taxon>
        <taxon>Fungi</taxon>
        <taxon>Dikarya</taxon>
        <taxon>Ascomycota</taxon>
        <taxon>Pezizomycotina</taxon>
        <taxon>Eurotiomycetes</taxon>
        <taxon>Eurotiomycetidae</taxon>
        <taxon>Eurotiales</taxon>
        <taxon>Aspergillaceae</taxon>
        <taxon>Penicillium</taxon>
        <taxon>Penicillium chrysogenum species complex</taxon>
    </lineage>
</organism>
<accession>A0A167UN07</accession>
<name>A0A167UN07_PENCH</name>
<feature type="compositionally biased region" description="Polar residues" evidence="1">
    <location>
        <begin position="224"/>
        <end position="234"/>
    </location>
</feature>
<gene>
    <name evidence="2" type="ORF">EN45_080420</name>
</gene>
<dbReference type="Proteomes" id="UP000076449">
    <property type="component" value="Chromosome II"/>
</dbReference>
<feature type="region of interest" description="Disordered" evidence="1">
    <location>
        <begin position="136"/>
        <end position="159"/>
    </location>
</feature>
<feature type="compositionally biased region" description="Polar residues" evidence="1">
    <location>
        <begin position="86"/>
        <end position="97"/>
    </location>
</feature>
<proteinExistence type="predicted"/>
<feature type="compositionally biased region" description="Polar residues" evidence="1">
    <location>
        <begin position="31"/>
        <end position="50"/>
    </location>
</feature>
<feature type="region of interest" description="Disordered" evidence="1">
    <location>
        <begin position="185"/>
        <end position="275"/>
    </location>
</feature>
<evidence type="ECO:0000256" key="1">
    <source>
        <dbReference type="SAM" id="MobiDB-lite"/>
    </source>
</evidence>
<dbReference type="PhylomeDB" id="A0A167UN07"/>
<feature type="compositionally biased region" description="Low complexity" evidence="1">
    <location>
        <begin position="244"/>
        <end position="263"/>
    </location>
</feature>
<reference evidence="2" key="1">
    <citation type="journal article" date="2014" name="Genome Announc.">
        <title>Complete sequencing and chromosome-scale genome assembly of the industrial progenitor strain P2niaD18 from the penicillin producer Penicillium chrysogenum.</title>
        <authorList>
            <person name="Specht T."/>
            <person name="Dahlmann T.A."/>
            <person name="Zadra I."/>
            <person name="Kurnsteiner H."/>
            <person name="Kuck U."/>
        </authorList>
    </citation>
    <scope>NUCLEOTIDE SEQUENCE [LARGE SCALE GENOMIC DNA]</scope>
    <source>
        <strain evidence="2">P2niaD18</strain>
    </source>
</reference>
<feature type="compositionally biased region" description="Basic residues" evidence="1">
    <location>
        <begin position="454"/>
        <end position="465"/>
    </location>
</feature>
<dbReference type="AlphaFoldDB" id="A0A167UN07"/>
<feature type="region of interest" description="Disordered" evidence="1">
    <location>
        <begin position="289"/>
        <end position="393"/>
    </location>
</feature>
<feature type="compositionally biased region" description="Polar residues" evidence="1">
    <location>
        <begin position="354"/>
        <end position="365"/>
    </location>
</feature>
<evidence type="ECO:0000313" key="2">
    <source>
        <dbReference type="EMBL" id="KZN89436.1"/>
    </source>
</evidence>
<feature type="compositionally biased region" description="Basic residues" evidence="1">
    <location>
        <begin position="189"/>
        <end position="201"/>
    </location>
</feature>
<feature type="compositionally biased region" description="Low complexity" evidence="1">
    <location>
        <begin position="1"/>
        <end position="11"/>
    </location>
</feature>
<feature type="region of interest" description="Disordered" evidence="1">
    <location>
        <begin position="1"/>
        <end position="103"/>
    </location>
</feature>
<dbReference type="EMBL" id="CM002799">
    <property type="protein sequence ID" value="KZN89436.1"/>
    <property type="molecule type" value="Genomic_DNA"/>
</dbReference>
<protein>
    <submittedName>
        <fullName evidence="2">Uncharacterized protein</fullName>
    </submittedName>
</protein>
<sequence>MFEPTSSLSLHRLSRHSLQDRYESDEEAVSESDTGAQDLLSSPVGSQTGIFDSDLSADEHSHMDPDSDRDEDTLAPPTVKRARPVSSATIKRNSNATFDEDTYVFDPEEQMVLELPPSDSPPQLASSTFLQPSIYVWPKPPQPASSRSRSTSPSSVFSVEEADIQVAKEVTFMEPRTRPTVVLIDALGSRRKTSKSRPSHSRSRESSRTRSMLVRTDSCRLTLPHSSASATKSPRVSEKRASMKPTPKTATTAPTTTTTTTPAETLEEDTQFAPSATINRVSEIPSVLYFPAPPRTVPTQEYRRPRTSGQDKAMPPPLNPRTRRPPSMRSTSSNSMPTYTSRPSTPFSAEDSKPSYNDTPSQLTRACSPASISSTSSPPPYISSKRSGSTYSVSNMISSRSPLMMRRMTRKHSSSSVHSLSSLRSEVGVNDASASQISVATQPTPLPSADSHVVRKSSQRRHSRHNSVLPGRGFMGLKLGKKSHAKA</sequence>
<feature type="compositionally biased region" description="Low complexity" evidence="1">
    <location>
        <begin position="144"/>
        <end position="158"/>
    </location>
</feature>
<feature type="region of interest" description="Disordered" evidence="1">
    <location>
        <begin position="435"/>
        <end position="487"/>
    </location>
</feature>